<accession>A0A2W5PQQ2</accession>
<feature type="region of interest" description="Disordered" evidence="16">
    <location>
        <begin position="404"/>
        <end position="427"/>
    </location>
</feature>
<evidence type="ECO:0000256" key="4">
    <source>
        <dbReference type="ARBA" id="ARBA00013035"/>
    </source>
</evidence>
<keyword evidence="11" id="KW-0720">Serine protease</keyword>
<keyword evidence="6 19" id="KW-0645">Protease</keyword>
<dbReference type="SMART" id="SM00228">
    <property type="entry name" value="PDZ"/>
    <property type="match status" value="2"/>
</dbReference>
<dbReference type="EC" id="3.4.21.107" evidence="4"/>
<gene>
    <name evidence="19" type="ORF">DI551_09300</name>
</gene>
<dbReference type="GO" id="GO:0042597">
    <property type="term" value="C:periplasmic space"/>
    <property type="evidence" value="ECO:0007669"/>
    <property type="project" value="UniProtKB-SubCell"/>
</dbReference>
<evidence type="ECO:0000256" key="8">
    <source>
        <dbReference type="ARBA" id="ARBA00022737"/>
    </source>
</evidence>
<evidence type="ECO:0000256" key="12">
    <source>
        <dbReference type="ARBA" id="ARBA00023016"/>
    </source>
</evidence>
<dbReference type="InterPro" id="IPR001940">
    <property type="entry name" value="Peptidase_S1C"/>
</dbReference>
<feature type="signal peptide" evidence="17">
    <location>
        <begin position="1"/>
        <end position="25"/>
    </location>
</feature>
<dbReference type="SUPFAM" id="SSF50494">
    <property type="entry name" value="Trypsin-like serine proteases"/>
    <property type="match status" value="1"/>
</dbReference>
<dbReference type="PANTHER" id="PTHR22939:SF130">
    <property type="entry name" value="PERIPLASMIC SERINE ENDOPROTEASE DEGP-LIKE-RELATED"/>
    <property type="match status" value="1"/>
</dbReference>
<proteinExistence type="inferred from homology"/>
<evidence type="ECO:0000256" key="16">
    <source>
        <dbReference type="SAM" id="MobiDB-lite"/>
    </source>
</evidence>
<evidence type="ECO:0000256" key="13">
    <source>
        <dbReference type="ARBA" id="ARBA00032850"/>
    </source>
</evidence>
<dbReference type="AlphaFoldDB" id="A0A2W5PQQ2"/>
<dbReference type="InterPro" id="IPR011782">
    <property type="entry name" value="Pept_S1C_Do"/>
</dbReference>
<feature type="active site" description="Charge relay system" evidence="14">
    <location>
        <position position="253"/>
    </location>
</feature>
<dbReference type="GO" id="GO:0004252">
    <property type="term" value="F:serine-type endopeptidase activity"/>
    <property type="evidence" value="ECO:0007669"/>
    <property type="project" value="InterPro"/>
</dbReference>
<dbReference type="GO" id="GO:0006508">
    <property type="term" value="P:proteolysis"/>
    <property type="evidence" value="ECO:0007669"/>
    <property type="project" value="UniProtKB-KW"/>
</dbReference>
<dbReference type="PANTHER" id="PTHR22939">
    <property type="entry name" value="SERINE PROTEASE FAMILY S1C HTRA-RELATED"/>
    <property type="match status" value="1"/>
</dbReference>
<evidence type="ECO:0000313" key="20">
    <source>
        <dbReference type="Proteomes" id="UP000249417"/>
    </source>
</evidence>
<feature type="binding site" evidence="15">
    <location>
        <position position="147"/>
    </location>
    <ligand>
        <name>substrate</name>
    </ligand>
</feature>
<feature type="region of interest" description="Disordered" evidence="16">
    <location>
        <begin position="76"/>
        <end position="97"/>
    </location>
</feature>
<evidence type="ECO:0000256" key="3">
    <source>
        <dbReference type="ARBA" id="ARBA00010541"/>
    </source>
</evidence>
<dbReference type="Pfam" id="PF13365">
    <property type="entry name" value="Trypsin_2"/>
    <property type="match status" value="1"/>
</dbReference>
<reference evidence="19 20" key="1">
    <citation type="submission" date="2017-08" db="EMBL/GenBank/DDBJ databases">
        <title>Infants hospitalized years apart are colonized by the same room-sourced microbial strains.</title>
        <authorList>
            <person name="Brooks B."/>
            <person name="Olm M.R."/>
            <person name="Firek B.A."/>
            <person name="Baker R."/>
            <person name="Thomas B.C."/>
            <person name="Morowitz M.J."/>
            <person name="Banfield J.F."/>
        </authorList>
    </citation>
    <scope>NUCLEOTIDE SEQUENCE [LARGE SCALE GENOMIC DNA]</scope>
    <source>
        <strain evidence="19">S2_005_002_R2_29</strain>
    </source>
</reference>
<organism evidence="19 20">
    <name type="scientific">Micavibrio aeruginosavorus</name>
    <dbReference type="NCBI Taxonomy" id="349221"/>
    <lineage>
        <taxon>Bacteria</taxon>
        <taxon>Pseudomonadati</taxon>
        <taxon>Bdellovibrionota</taxon>
        <taxon>Bdellovibrionia</taxon>
        <taxon>Bdellovibrionales</taxon>
        <taxon>Pseudobdellovibrionaceae</taxon>
        <taxon>Micavibrio</taxon>
    </lineage>
</organism>
<comment type="similarity">
    <text evidence="3">Belongs to the peptidase S1C family.</text>
</comment>
<feature type="domain" description="PDZ" evidence="18">
    <location>
        <begin position="297"/>
        <end position="367"/>
    </location>
</feature>
<evidence type="ECO:0000256" key="7">
    <source>
        <dbReference type="ARBA" id="ARBA00022729"/>
    </source>
</evidence>
<dbReference type="CDD" id="cd10839">
    <property type="entry name" value="cpPDZ1_DegP-like"/>
    <property type="match status" value="1"/>
</dbReference>
<dbReference type="InterPro" id="IPR001478">
    <property type="entry name" value="PDZ"/>
</dbReference>
<dbReference type="EMBL" id="QFQB01000076">
    <property type="protein sequence ID" value="PZQ44813.1"/>
    <property type="molecule type" value="Genomic_DNA"/>
</dbReference>
<dbReference type="FunFam" id="2.40.10.10:FF:000001">
    <property type="entry name" value="Periplasmic serine protease DegS"/>
    <property type="match status" value="1"/>
</dbReference>
<dbReference type="InterPro" id="IPR009003">
    <property type="entry name" value="Peptidase_S1_PA"/>
</dbReference>
<dbReference type="FunFam" id="2.40.10.120:FF:000007">
    <property type="entry name" value="Periplasmic serine endoprotease DegP-like"/>
    <property type="match status" value="1"/>
</dbReference>
<dbReference type="SUPFAM" id="SSF50156">
    <property type="entry name" value="PDZ domain-like"/>
    <property type="match status" value="2"/>
</dbReference>
<dbReference type="PROSITE" id="PS50106">
    <property type="entry name" value="PDZ"/>
    <property type="match status" value="2"/>
</dbReference>
<evidence type="ECO:0000256" key="5">
    <source>
        <dbReference type="ARBA" id="ARBA00013958"/>
    </source>
</evidence>
<evidence type="ECO:0000256" key="10">
    <source>
        <dbReference type="ARBA" id="ARBA00022801"/>
    </source>
</evidence>
<sequence>MQKHLTIFSALLVLSSALSPALTFAADEAVIAKPEGKTSPIPPGAPATFADIAHDLLPAVVNISSTLKVGATIDEEGMGLDNGEDGQGQAPEIPQLPPGSPFQDFFEEFMNKHGGQGGGAQPAIPPASLGSGFVIDGEKGYVVTNNHVIKDADEVRVTFGDDTTLVAKILGKDEKMDLALLQVPVEKGKKLAAVKFGDSDKMRVGDWVLAIGNPFGLGGTVTAGIISAQQRNINAGQYDDFIQTDASINRGNSGGPMFDLQGDVIGINTAIFSPSGGSVGIGFAIPSNMANTVIKQLIEYGKTRRGWIGVRIQSVTEEIAESLDLKTVHGALVASVTPGGPAEKAKLQPGDIITKFDGKEVNAMRNLPRIVAETPIDSTVELTFWRDGKEKTAKIKVGELEKAEETGLLSDEPAKEEKPAPAATTDLAKTGLSVGSVSETSRKTFNIPADVKGVVVMKVAPTSDAATKGLEPGDVIVEINQQAVDAPKQAADAIAKAEKDGKSSVLLLVNREGDVRFVALKLKK</sequence>
<comment type="subcellular location">
    <subcellularLocation>
        <location evidence="2">Periplasm</location>
    </subcellularLocation>
</comment>
<comment type="catalytic activity">
    <reaction evidence="1">
        <text>Acts on substrates that are at least partially unfolded. The cleavage site P1 residue is normally between a pair of hydrophobic residues, such as Val-|-Val.</text>
        <dbReference type="EC" id="3.4.21.107"/>
    </reaction>
</comment>
<evidence type="ECO:0000256" key="6">
    <source>
        <dbReference type="ARBA" id="ARBA00022670"/>
    </source>
</evidence>
<keyword evidence="8" id="KW-0677">Repeat</keyword>
<feature type="active site" description="Charge relay system" evidence="14">
    <location>
        <position position="177"/>
    </location>
</feature>
<dbReference type="NCBIfam" id="TIGR02037">
    <property type="entry name" value="degP_htrA_DO"/>
    <property type="match status" value="1"/>
</dbReference>
<evidence type="ECO:0000256" key="14">
    <source>
        <dbReference type="PIRSR" id="PIRSR611782-1"/>
    </source>
</evidence>
<feature type="active site" description="Charge relay system" evidence="14">
    <location>
        <position position="147"/>
    </location>
</feature>
<comment type="caution">
    <text evidence="19">The sequence shown here is derived from an EMBL/GenBank/DDBJ whole genome shotgun (WGS) entry which is preliminary data.</text>
</comment>
<dbReference type="InterPro" id="IPR036034">
    <property type="entry name" value="PDZ_sf"/>
</dbReference>
<feature type="binding site" evidence="15">
    <location>
        <begin position="251"/>
        <end position="253"/>
    </location>
    <ligand>
        <name>substrate</name>
    </ligand>
</feature>
<evidence type="ECO:0000256" key="9">
    <source>
        <dbReference type="ARBA" id="ARBA00022764"/>
    </source>
</evidence>
<dbReference type="Pfam" id="PF13180">
    <property type="entry name" value="PDZ_2"/>
    <property type="match status" value="2"/>
</dbReference>
<dbReference type="Gene3D" id="2.30.42.10">
    <property type="match status" value="2"/>
</dbReference>
<name>A0A2W5PQQ2_9BACT</name>
<keyword evidence="10" id="KW-0378">Hydrolase</keyword>
<evidence type="ECO:0000256" key="1">
    <source>
        <dbReference type="ARBA" id="ARBA00001772"/>
    </source>
</evidence>
<evidence type="ECO:0000256" key="15">
    <source>
        <dbReference type="PIRSR" id="PIRSR611782-2"/>
    </source>
</evidence>
<evidence type="ECO:0000313" key="19">
    <source>
        <dbReference type="EMBL" id="PZQ44813.1"/>
    </source>
</evidence>
<dbReference type="Gene3D" id="2.40.10.120">
    <property type="match status" value="1"/>
</dbReference>
<dbReference type="Proteomes" id="UP000249417">
    <property type="component" value="Unassembled WGS sequence"/>
</dbReference>
<evidence type="ECO:0000256" key="2">
    <source>
        <dbReference type="ARBA" id="ARBA00004418"/>
    </source>
</evidence>
<feature type="domain" description="PDZ" evidence="18">
    <location>
        <begin position="431"/>
        <end position="513"/>
    </location>
</feature>
<feature type="chain" id="PRO_5038397836" description="Probable periplasmic serine endoprotease DegP-like" evidence="17">
    <location>
        <begin position="26"/>
        <end position="524"/>
    </location>
</feature>
<keyword evidence="12" id="KW-0346">Stress response</keyword>
<keyword evidence="7 17" id="KW-0732">Signal</keyword>
<evidence type="ECO:0000259" key="18">
    <source>
        <dbReference type="PROSITE" id="PS50106"/>
    </source>
</evidence>
<feature type="binding site" evidence="15">
    <location>
        <position position="177"/>
    </location>
    <ligand>
        <name>substrate</name>
    </ligand>
</feature>
<evidence type="ECO:0000256" key="17">
    <source>
        <dbReference type="SAM" id="SignalP"/>
    </source>
</evidence>
<keyword evidence="9" id="KW-0574">Periplasm</keyword>
<evidence type="ECO:0000256" key="11">
    <source>
        <dbReference type="ARBA" id="ARBA00022825"/>
    </source>
</evidence>
<dbReference type="PRINTS" id="PR00834">
    <property type="entry name" value="PROTEASES2C"/>
</dbReference>
<protein>
    <recommendedName>
        <fullName evidence="5">Probable periplasmic serine endoprotease DegP-like</fullName>
        <ecNumber evidence="4">3.4.21.107</ecNumber>
    </recommendedName>
    <alternativeName>
        <fullName evidence="13">Protease Do</fullName>
    </alternativeName>
</protein>